<reference evidence="2 3" key="1">
    <citation type="journal article" date="2014" name="Agronomy (Basel)">
        <title>A Draft Genome Sequence for Ensete ventricosum, the Drought-Tolerant Tree Against Hunger.</title>
        <authorList>
            <person name="Harrison J."/>
            <person name="Moore K.A."/>
            <person name="Paszkiewicz K."/>
            <person name="Jones T."/>
            <person name="Grant M."/>
            <person name="Ambacheew D."/>
            <person name="Muzemil S."/>
            <person name="Studholme D.J."/>
        </authorList>
    </citation>
    <scope>NUCLEOTIDE SEQUENCE [LARGE SCALE GENOMIC DNA]</scope>
</reference>
<accession>A0A426ZMF3</accession>
<dbReference type="AlphaFoldDB" id="A0A426ZMF3"/>
<dbReference type="Proteomes" id="UP000287651">
    <property type="component" value="Unassembled WGS sequence"/>
</dbReference>
<dbReference type="EMBL" id="AMZH03005906">
    <property type="protein sequence ID" value="RRT65177.1"/>
    <property type="molecule type" value="Genomic_DNA"/>
</dbReference>
<comment type="caution">
    <text evidence="2">The sequence shown here is derived from an EMBL/GenBank/DDBJ whole genome shotgun (WGS) entry which is preliminary data.</text>
</comment>
<proteinExistence type="predicted"/>
<evidence type="ECO:0000256" key="1">
    <source>
        <dbReference type="SAM" id="MobiDB-lite"/>
    </source>
</evidence>
<sequence>MASHPDTSLGTVIPAGVRRGSYHPTILMLVARTGDLRSPVVVPSNYKRVRNLRLLQSSFCAEGGILVNFPEVLLRACGWLFGQQFALQIIRSFGDKDQDFCFLDDAILVVCADSLGMSEDLLAFSVLYIDIVDIWIQYPQEAWLLLPAWIALGAKEKFTFWNVGCLNFLEVLIGSIGIPEKSEERRYCDIGGFEEIIVLSKGLLRIMAAATGLSLTLAMLDGRKRDVDNGSSLSSGSEDPKTPENRKETKVGKPPRHLSVIRHSVNTACLVCSFAFCFSLDDDIYSNLLIMFMKAF</sequence>
<evidence type="ECO:0000313" key="2">
    <source>
        <dbReference type="EMBL" id="RRT65177.1"/>
    </source>
</evidence>
<feature type="region of interest" description="Disordered" evidence="1">
    <location>
        <begin position="227"/>
        <end position="254"/>
    </location>
</feature>
<organism evidence="2 3">
    <name type="scientific">Ensete ventricosum</name>
    <name type="common">Abyssinian banana</name>
    <name type="synonym">Musa ensete</name>
    <dbReference type="NCBI Taxonomy" id="4639"/>
    <lineage>
        <taxon>Eukaryota</taxon>
        <taxon>Viridiplantae</taxon>
        <taxon>Streptophyta</taxon>
        <taxon>Embryophyta</taxon>
        <taxon>Tracheophyta</taxon>
        <taxon>Spermatophyta</taxon>
        <taxon>Magnoliopsida</taxon>
        <taxon>Liliopsida</taxon>
        <taxon>Zingiberales</taxon>
        <taxon>Musaceae</taxon>
        <taxon>Ensete</taxon>
    </lineage>
</organism>
<name>A0A426ZMF3_ENSVE</name>
<protein>
    <submittedName>
        <fullName evidence="2">Uncharacterized protein</fullName>
    </submittedName>
</protein>
<feature type="compositionally biased region" description="Basic and acidic residues" evidence="1">
    <location>
        <begin position="238"/>
        <end position="251"/>
    </location>
</feature>
<gene>
    <name evidence="2" type="ORF">B296_00041235</name>
</gene>
<evidence type="ECO:0000313" key="3">
    <source>
        <dbReference type="Proteomes" id="UP000287651"/>
    </source>
</evidence>